<proteinExistence type="predicted"/>
<reference evidence="1 2" key="1">
    <citation type="submission" date="2015-10" db="EMBL/GenBank/DDBJ databases">
        <title>The cercosporin biosynthetic gene cluster was horizontally transferred to several fungal lineages and shown to be expanded in Cercospora beticola based on microsynteny with recipient genomes.</title>
        <authorList>
            <person name="De Jonge R."/>
            <person name="Ebert M.K."/>
            <person name="Suttle J.C."/>
            <person name="Jurick Ii W.M."/>
            <person name="Secor G.A."/>
            <person name="Thomma B.P."/>
            <person name="Van De Peer Y."/>
            <person name="Bolton M.D."/>
        </authorList>
    </citation>
    <scope>NUCLEOTIDE SEQUENCE [LARGE SCALE GENOMIC DNA]</scope>
    <source>
        <strain evidence="1 2">09-40</strain>
    </source>
</reference>
<dbReference type="Proteomes" id="UP000230605">
    <property type="component" value="Chromosome 1"/>
</dbReference>
<accession>A0A2G5ID19</accession>
<comment type="caution">
    <text evidence="1">The sequence shown here is derived from an EMBL/GenBank/DDBJ whole genome shotgun (WGS) entry which is preliminary data.</text>
</comment>
<name>A0A2G5ID19_CERBT</name>
<evidence type="ECO:0000313" key="2">
    <source>
        <dbReference type="Proteomes" id="UP000230605"/>
    </source>
</evidence>
<organism evidence="1 2">
    <name type="scientific">Cercospora beticola</name>
    <name type="common">Sugarbeet leaf spot fungus</name>
    <dbReference type="NCBI Taxonomy" id="122368"/>
    <lineage>
        <taxon>Eukaryota</taxon>
        <taxon>Fungi</taxon>
        <taxon>Dikarya</taxon>
        <taxon>Ascomycota</taxon>
        <taxon>Pezizomycotina</taxon>
        <taxon>Dothideomycetes</taxon>
        <taxon>Dothideomycetidae</taxon>
        <taxon>Mycosphaerellales</taxon>
        <taxon>Mycosphaerellaceae</taxon>
        <taxon>Cercospora</taxon>
    </lineage>
</organism>
<gene>
    <name evidence="1" type="ORF">CB0940_00787</name>
</gene>
<dbReference type="EMBL" id="LKMD01000100">
    <property type="protein sequence ID" value="PIB02582.1"/>
    <property type="molecule type" value="Genomic_DNA"/>
</dbReference>
<dbReference type="AlphaFoldDB" id="A0A2G5ID19"/>
<sequence>MPVALAPSLPLSALATPSDHHAHYHRLRPLTLDALLQQPHSFIDARLDDVPPTLSSSFIDRQTRRQTPETVPAIVLTTTRLSEHQPSTLDRPLFRHRPISTISSQHPRQQTIVVPAFLSSASSRIQFDPQLIGSTHSNRRHHALLRSLRERYRSRCAAPRCRRGRATSGLRRR</sequence>
<protein>
    <submittedName>
        <fullName evidence="1">Uncharacterized protein</fullName>
    </submittedName>
</protein>
<evidence type="ECO:0000313" key="1">
    <source>
        <dbReference type="EMBL" id="PIB02582.1"/>
    </source>
</evidence>